<keyword evidence="7 12" id="KW-0560">Oxidoreductase</keyword>
<dbReference type="GO" id="GO:0004477">
    <property type="term" value="F:methenyltetrahydrofolate cyclohydrolase activity"/>
    <property type="evidence" value="ECO:0007669"/>
    <property type="project" value="UniProtKB-UniRule"/>
</dbReference>
<dbReference type="Gene3D" id="3.40.50.10860">
    <property type="entry name" value="Leucine Dehydrogenase, chain A, domain 1"/>
    <property type="match status" value="1"/>
</dbReference>
<dbReference type="Pfam" id="PF02882">
    <property type="entry name" value="THF_DHG_CYH_C"/>
    <property type="match status" value="1"/>
</dbReference>
<dbReference type="InterPro" id="IPR020631">
    <property type="entry name" value="THF_DH/CycHdrlase_NAD-bd_dom"/>
</dbReference>
<accession>A0A938XMZ9</accession>
<keyword evidence="10 12" id="KW-0511">Multifunctional enzyme</keyword>
<dbReference type="PROSITE" id="PS00767">
    <property type="entry name" value="THF_DHG_CYH_2"/>
    <property type="match status" value="1"/>
</dbReference>
<dbReference type="GO" id="GO:0005829">
    <property type="term" value="C:cytosol"/>
    <property type="evidence" value="ECO:0007669"/>
    <property type="project" value="TreeGrafter"/>
</dbReference>
<keyword evidence="6 12" id="KW-0521">NADP</keyword>
<dbReference type="GO" id="GO:0006164">
    <property type="term" value="P:purine nucleotide biosynthetic process"/>
    <property type="evidence" value="ECO:0007669"/>
    <property type="project" value="UniProtKB-KW"/>
</dbReference>
<dbReference type="EMBL" id="JAFBDQ010000001">
    <property type="protein sequence ID" value="MBM7555238.1"/>
    <property type="molecule type" value="Genomic_DNA"/>
</dbReference>
<dbReference type="RefSeq" id="WP_204699966.1">
    <property type="nucleotide sequence ID" value="NZ_JAFBDQ010000001.1"/>
</dbReference>
<dbReference type="InterPro" id="IPR020630">
    <property type="entry name" value="THF_DH/CycHdrlase_cat_dom"/>
</dbReference>
<comment type="caution">
    <text evidence="12">Lacks conserved residue(s) required for the propagation of feature annotation.</text>
</comment>
<dbReference type="GO" id="GO:0035999">
    <property type="term" value="P:tetrahydrofolate interconversion"/>
    <property type="evidence" value="ECO:0007669"/>
    <property type="project" value="UniProtKB-UniRule"/>
</dbReference>
<dbReference type="InterPro" id="IPR000672">
    <property type="entry name" value="THF_DH/CycHdrlase"/>
</dbReference>
<dbReference type="CDD" id="cd01080">
    <property type="entry name" value="NAD_bind_m-THF_DH_Cyclohyd"/>
    <property type="match status" value="1"/>
</dbReference>
<comment type="catalytic activity">
    <reaction evidence="11 12">
        <text>(6R)-5,10-methenyltetrahydrofolate + H2O = (6R)-10-formyltetrahydrofolate + H(+)</text>
        <dbReference type="Rhea" id="RHEA:23700"/>
        <dbReference type="ChEBI" id="CHEBI:15377"/>
        <dbReference type="ChEBI" id="CHEBI:15378"/>
        <dbReference type="ChEBI" id="CHEBI:57455"/>
        <dbReference type="ChEBI" id="CHEBI:195366"/>
        <dbReference type="EC" id="3.5.4.9"/>
    </reaction>
</comment>
<feature type="binding site" evidence="12">
    <location>
        <begin position="169"/>
        <end position="171"/>
    </location>
    <ligand>
        <name>NADP(+)</name>
        <dbReference type="ChEBI" id="CHEBI:58349"/>
    </ligand>
</feature>
<dbReference type="PRINTS" id="PR00085">
    <property type="entry name" value="THFDHDRGNASE"/>
</dbReference>
<protein>
    <recommendedName>
        <fullName evidence="12">Bifunctional protein FolD</fullName>
    </recommendedName>
    <domain>
        <recommendedName>
            <fullName evidence="12">Methylenetetrahydrofolate dehydrogenase</fullName>
            <ecNumber evidence="12">1.5.1.5</ecNumber>
        </recommendedName>
    </domain>
    <domain>
        <recommendedName>
            <fullName evidence="12">Methenyltetrahydrofolate cyclohydrolase</fullName>
            <ecNumber evidence="12">3.5.4.9</ecNumber>
        </recommendedName>
    </domain>
</protein>
<evidence type="ECO:0000256" key="7">
    <source>
        <dbReference type="ARBA" id="ARBA00023002"/>
    </source>
</evidence>
<evidence type="ECO:0000259" key="13">
    <source>
        <dbReference type="Pfam" id="PF00763"/>
    </source>
</evidence>
<dbReference type="SUPFAM" id="SSF51735">
    <property type="entry name" value="NAD(P)-binding Rossmann-fold domains"/>
    <property type="match status" value="1"/>
</dbReference>
<feature type="binding site" evidence="12">
    <location>
        <position position="235"/>
    </location>
    <ligand>
        <name>NADP(+)</name>
        <dbReference type="ChEBI" id="CHEBI:58349"/>
    </ligand>
</feature>
<evidence type="ECO:0000313" key="15">
    <source>
        <dbReference type="EMBL" id="MBM7555238.1"/>
    </source>
</evidence>
<gene>
    <name evidence="12" type="primary">folD</name>
    <name evidence="15" type="ORF">JOC47_000062</name>
</gene>
<name>A0A938XMZ9_9FIRM</name>
<dbReference type="InterPro" id="IPR036291">
    <property type="entry name" value="NAD(P)-bd_dom_sf"/>
</dbReference>
<keyword evidence="9 12" id="KW-0486">Methionine biosynthesis</keyword>
<dbReference type="PANTHER" id="PTHR48099">
    <property type="entry name" value="C-1-TETRAHYDROFOLATE SYNTHASE, CYTOPLASMIC-RELATED"/>
    <property type="match status" value="1"/>
</dbReference>
<dbReference type="PROSITE" id="PS00766">
    <property type="entry name" value="THF_DHG_CYH_1"/>
    <property type="match status" value="1"/>
</dbReference>
<dbReference type="FunFam" id="3.40.50.10860:FF:000001">
    <property type="entry name" value="Bifunctional protein FolD"/>
    <property type="match status" value="1"/>
</dbReference>
<evidence type="ECO:0000256" key="5">
    <source>
        <dbReference type="ARBA" id="ARBA00022801"/>
    </source>
</evidence>
<sequence>MEVKSDKILDGKKVAEKVEDNLESEIKSLKEKGIEPGLTVVLVGNDPASQVYVSYKEKACKRVGINSNIVDLPQDVSQEDLLAEIEDLNKDEQVDGILVQLPLPEHIDEEKVIESIVPEKDVDGFHPANVGRLVTQGDMDLAPCTPKGIIEVLNEYNIDIEGKEAVIVGRSNIVGKPIANMLLHNNATVTICHSRTKDLKAHTSQADILIAAVGREEFITADMVKEGAIVIDVGINRTDDGLVGDVEFEAVKEKVAAITPVPGGIGPMTIATLLENTITACEQRRG</sequence>
<dbReference type="Gene3D" id="3.40.50.720">
    <property type="entry name" value="NAD(P)-binding Rossmann-like Domain"/>
    <property type="match status" value="1"/>
</dbReference>
<dbReference type="GO" id="GO:0009086">
    <property type="term" value="P:methionine biosynthetic process"/>
    <property type="evidence" value="ECO:0007669"/>
    <property type="project" value="UniProtKB-KW"/>
</dbReference>
<dbReference type="GO" id="GO:0000105">
    <property type="term" value="P:L-histidine biosynthetic process"/>
    <property type="evidence" value="ECO:0007669"/>
    <property type="project" value="UniProtKB-KW"/>
</dbReference>
<comment type="similarity">
    <text evidence="12">Belongs to the tetrahydrofolate dehydrogenase/cyclohydrolase family.</text>
</comment>
<keyword evidence="5 12" id="KW-0378">Hydrolase</keyword>
<evidence type="ECO:0000256" key="2">
    <source>
        <dbReference type="ARBA" id="ARBA00022563"/>
    </source>
</evidence>
<dbReference type="PANTHER" id="PTHR48099:SF5">
    <property type="entry name" value="C-1-TETRAHYDROFOLATE SYNTHASE, CYTOPLASMIC"/>
    <property type="match status" value="1"/>
</dbReference>
<dbReference type="NCBIfam" id="NF010783">
    <property type="entry name" value="PRK14186.1"/>
    <property type="match status" value="1"/>
</dbReference>
<keyword evidence="16" id="KW-1185">Reference proteome</keyword>
<keyword evidence="8 12" id="KW-0368">Histidine biosynthesis</keyword>
<evidence type="ECO:0000256" key="8">
    <source>
        <dbReference type="ARBA" id="ARBA00023102"/>
    </source>
</evidence>
<comment type="function">
    <text evidence="12">Catalyzes the oxidation of 5,10-methylenetetrahydrofolate to 5,10-methenyltetrahydrofolate and then the hydrolysis of 5,10-methenyltetrahydrofolate to 10-formyltetrahydrofolate.</text>
</comment>
<evidence type="ECO:0000313" key="16">
    <source>
        <dbReference type="Proteomes" id="UP000774000"/>
    </source>
</evidence>
<dbReference type="EC" id="1.5.1.5" evidence="12"/>
<dbReference type="FunFam" id="3.40.50.720:FF:000094">
    <property type="entry name" value="Bifunctional protein FolD"/>
    <property type="match status" value="1"/>
</dbReference>
<dbReference type="Pfam" id="PF00763">
    <property type="entry name" value="THF_DHG_CYH"/>
    <property type="match status" value="1"/>
</dbReference>
<comment type="subunit">
    <text evidence="12">Homodimer.</text>
</comment>
<feature type="domain" description="Tetrahydrofolate dehydrogenase/cyclohydrolase catalytic" evidence="13">
    <location>
        <begin position="9"/>
        <end position="123"/>
    </location>
</feature>
<evidence type="ECO:0000256" key="4">
    <source>
        <dbReference type="ARBA" id="ARBA00022755"/>
    </source>
</evidence>
<dbReference type="Proteomes" id="UP000774000">
    <property type="component" value="Unassembled WGS sequence"/>
</dbReference>
<evidence type="ECO:0000259" key="14">
    <source>
        <dbReference type="Pfam" id="PF02882"/>
    </source>
</evidence>
<comment type="catalytic activity">
    <reaction evidence="12">
        <text>(6R)-5,10-methylene-5,6,7,8-tetrahydrofolate + NADP(+) = (6R)-5,10-methenyltetrahydrofolate + NADPH</text>
        <dbReference type="Rhea" id="RHEA:22812"/>
        <dbReference type="ChEBI" id="CHEBI:15636"/>
        <dbReference type="ChEBI" id="CHEBI:57455"/>
        <dbReference type="ChEBI" id="CHEBI:57783"/>
        <dbReference type="ChEBI" id="CHEBI:58349"/>
        <dbReference type="EC" id="1.5.1.5"/>
    </reaction>
</comment>
<evidence type="ECO:0000256" key="9">
    <source>
        <dbReference type="ARBA" id="ARBA00023167"/>
    </source>
</evidence>
<proteinExistence type="inferred from homology"/>
<dbReference type="SUPFAM" id="SSF53223">
    <property type="entry name" value="Aminoacid dehydrogenase-like, N-terminal domain"/>
    <property type="match status" value="1"/>
</dbReference>
<evidence type="ECO:0000256" key="12">
    <source>
        <dbReference type="HAMAP-Rule" id="MF_01576"/>
    </source>
</evidence>
<dbReference type="HAMAP" id="MF_01576">
    <property type="entry name" value="THF_DHG_CYH"/>
    <property type="match status" value="1"/>
</dbReference>
<dbReference type="NCBIfam" id="NF008058">
    <property type="entry name" value="PRK10792.1"/>
    <property type="match status" value="1"/>
</dbReference>
<keyword evidence="4 12" id="KW-0658">Purine biosynthesis</keyword>
<evidence type="ECO:0000256" key="6">
    <source>
        <dbReference type="ARBA" id="ARBA00022857"/>
    </source>
</evidence>
<dbReference type="InterPro" id="IPR020867">
    <property type="entry name" value="THF_DH/CycHdrlase_CS"/>
</dbReference>
<evidence type="ECO:0000256" key="10">
    <source>
        <dbReference type="ARBA" id="ARBA00023268"/>
    </source>
</evidence>
<feature type="domain" description="Tetrahydrofolate dehydrogenase/cyclohydrolase NAD(P)-binding" evidence="14">
    <location>
        <begin position="143"/>
        <end position="284"/>
    </location>
</feature>
<reference evidence="15" key="1">
    <citation type="submission" date="2021-01" db="EMBL/GenBank/DDBJ databases">
        <title>Genomic Encyclopedia of Type Strains, Phase IV (KMG-IV): sequencing the most valuable type-strain genomes for metagenomic binning, comparative biology and taxonomic classification.</title>
        <authorList>
            <person name="Goeker M."/>
        </authorList>
    </citation>
    <scope>NUCLEOTIDE SEQUENCE</scope>
    <source>
        <strain evidence="15">DSM 23230</strain>
    </source>
</reference>
<dbReference type="GO" id="GO:0004488">
    <property type="term" value="F:methylenetetrahydrofolate dehydrogenase (NADP+) activity"/>
    <property type="evidence" value="ECO:0007669"/>
    <property type="project" value="UniProtKB-UniRule"/>
</dbReference>
<evidence type="ECO:0000256" key="3">
    <source>
        <dbReference type="ARBA" id="ARBA00022605"/>
    </source>
</evidence>
<keyword evidence="3 12" id="KW-0028">Amino-acid biosynthesis</keyword>
<dbReference type="EC" id="3.5.4.9" evidence="12"/>
<evidence type="ECO:0000256" key="11">
    <source>
        <dbReference type="ARBA" id="ARBA00036357"/>
    </source>
</evidence>
<comment type="pathway">
    <text evidence="1 12">One-carbon metabolism; tetrahydrofolate interconversion.</text>
</comment>
<dbReference type="InterPro" id="IPR046346">
    <property type="entry name" value="Aminoacid_DH-like_N_sf"/>
</dbReference>
<comment type="caution">
    <text evidence="15">The sequence shown here is derived from an EMBL/GenBank/DDBJ whole genome shotgun (WGS) entry which is preliminary data.</text>
</comment>
<evidence type="ECO:0000256" key="1">
    <source>
        <dbReference type="ARBA" id="ARBA00004777"/>
    </source>
</evidence>
<dbReference type="AlphaFoldDB" id="A0A938XMZ9"/>
<organism evidence="15 16">
    <name type="scientific">Halanaerobacter jeridensis</name>
    <dbReference type="NCBI Taxonomy" id="706427"/>
    <lineage>
        <taxon>Bacteria</taxon>
        <taxon>Bacillati</taxon>
        <taxon>Bacillota</taxon>
        <taxon>Clostridia</taxon>
        <taxon>Halanaerobiales</taxon>
        <taxon>Halobacteroidaceae</taxon>
        <taxon>Halanaerobacter</taxon>
    </lineage>
</organism>
<keyword evidence="2 12" id="KW-0554">One-carbon metabolism</keyword>